<feature type="transmembrane region" description="Helical" evidence="8">
    <location>
        <begin position="266"/>
        <end position="288"/>
    </location>
</feature>
<dbReference type="Gene3D" id="1.10.3470.10">
    <property type="entry name" value="ABC transporter involved in vitamin B12 uptake, BtuC"/>
    <property type="match status" value="1"/>
</dbReference>
<dbReference type="PANTHER" id="PTHR30472:SF1">
    <property type="entry name" value="FE(3+) DICITRATE TRANSPORT SYSTEM PERMEASE PROTEIN FECC-RELATED"/>
    <property type="match status" value="1"/>
</dbReference>
<dbReference type="GO" id="GO:0033214">
    <property type="term" value="P:siderophore-iron import into cell"/>
    <property type="evidence" value="ECO:0007669"/>
    <property type="project" value="TreeGrafter"/>
</dbReference>
<dbReference type="InterPro" id="IPR037294">
    <property type="entry name" value="ABC_BtuC-like"/>
</dbReference>
<evidence type="ECO:0000313" key="9">
    <source>
        <dbReference type="EMBL" id="TYQ06190.1"/>
    </source>
</evidence>
<evidence type="ECO:0000256" key="3">
    <source>
        <dbReference type="ARBA" id="ARBA00022448"/>
    </source>
</evidence>
<keyword evidence="4" id="KW-1003">Cell membrane</keyword>
<reference evidence="9" key="1">
    <citation type="submission" date="2019-07" db="EMBL/GenBank/DDBJ databases">
        <title>Genomic Encyclopedia of Type Strains, Phase IV (KMG-IV): sequencing the most valuable type-strain genomes for metagenomic binning, comparative biology and taxonomic classification.</title>
        <authorList>
            <person name="Goeker M."/>
        </authorList>
    </citation>
    <scope>NUCLEOTIDE SEQUENCE</scope>
    <source>
        <strain evidence="9">DSM 44596</strain>
    </source>
</reference>
<dbReference type="PANTHER" id="PTHR30472">
    <property type="entry name" value="FERRIC ENTEROBACTIN TRANSPORT SYSTEM PERMEASE PROTEIN"/>
    <property type="match status" value="1"/>
</dbReference>
<dbReference type="GO" id="GO:0005886">
    <property type="term" value="C:plasma membrane"/>
    <property type="evidence" value="ECO:0007669"/>
    <property type="project" value="UniProtKB-SubCell"/>
</dbReference>
<keyword evidence="7 8" id="KW-0472">Membrane</keyword>
<proteinExistence type="inferred from homology"/>
<feature type="transmembrane region" description="Helical" evidence="8">
    <location>
        <begin position="308"/>
        <end position="331"/>
    </location>
</feature>
<feature type="transmembrane region" description="Helical" evidence="8">
    <location>
        <begin position="91"/>
        <end position="108"/>
    </location>
</feature>
<comment type="caution">
    <text evidence="9">The sequence shown here is derived from an EMBL/GenBank/DDBJ whole genome shotgun (WGS) entry which is preliminary data.</text>
</comment>
<evidence type="ECO:0000256" key="2">
    <source>
        <dbReference type="ARBA" id="ARBA00007935"/>
    </source>
</evidence>
<dbReference type="Pfam" id="PF01032">
    <property type="entry name" value="FecCD"/>
    <property type="match status" value="1"/>
</dbReference>
<feature type="transmembrane region" description="Helical" evidence="8">
    <location>
        <begin position="120"/>
        <end position="141"/>
    </location>
</feature>
<keyword evidence="6 8" id="KW-1133">Transmembrane helix</keyword>
<feature type="transmembrane region" description="Helical" evidence="8">
    <location>
        <begin position="219"/>
        <end position="241"/>
    </location>
</feature>
<keyword evidence="5 8" id="KW-0812">Transmembrane</keyword>
<dbReference type="SUPFAM" id="SSF81345">
    <property type="entry name" value="ABC transporter involved in vitamin B12 uptake, BtuC"/>
    <property type="match status" value="1"/>
</dbReference>
<evidence type="ECO:0000256" key="6">
    <source>
        <dbReference type="ARBA" id="ARBA00022989"/>
    </source>
</evidence>
<sequence length="362" mass="37495">MTIAVNESEKTAELIDESLAEKQKQPAGLVETNSRRTLGLVVCLAVLGCVVLVSIAVGSKTIPFGTVVDALINYDDSNDHVIIRDLRLPRTLLGLLVGMALGVAGALIQAMTRNPLADPGILGVNAGAGFAMVVAVAVFGLTSIWSYIWFAFIGAVIATVIVYTLGSIGRGGATPIRLTLAGVAIGSVLGGISSGITLLNPTAFDQMRQWNAGSLSGRSLDIVLAVTPFILIGLVLALALARQLNAVALGDDLARSLGANITRTRVIGVVAVTLLCGAATAAAGPIGFVGLMVPHVARWFVGPDQRWILPYTMVCAPILLLASDVVGRIVLRPGELQVGIVTAFIGAPVLILLVRRSKVSGL</sequence>
<keyword evidence="3" id="KW-0813">Transport</keyword>
<dbReference type="GO" id="GO:0022857">
    <property type="term" value="F:transmembrane transporter activity"/>
    <property type="evidence" value="ECO:0007669"/>
    <property type="project" value="InterPro"/>
</dbReference>
<dbReference type="AlphaFoldDB" id="A0A652YT24"/>
<organism evidence="9">
    <name type="scientific">Nocardia globerula</name>
    <dbReference type="NCBI Taxonomy" id="1818"/>
    <lineage>
        <taxon>Bacteria</taxon>
        <taxon>Bacillati</taxon>
        <taxon>Actinomycetota</taxon>
        <taxon>Actinomycetes</taxon>
        <taxon>Mycobacteriales</taxon>
        <taxon>Nocardiaceae</taxon>
        <taxon>Nocardia</taxon>
    </lineage>
</organism>
<gene>
    <name evidence="9" type="ORF">FNL38_102323</name>
</gene>
<evidence type="ECO:0000256" key="8">
    <source>
        <dbReference type="SAM" id="Phobius"/>
    </source>
</evidence>
<name>A0A652YT24_NOCGL</name>
<evidence type="ECO:0000256" key="4">
    <source>
        <dbReference type="ARBA" id="ARBA00022475"/>
    </source>
</evidence>
<feature type="transmembrane region" description="Helical" evidence="8">
    <location>
        <begin position="147"/>
        <end position="166"/>
    </location>
</feature>
<feature type="transmembrane region" description="Helical" evidence="8">
    <location>
        <begin position="38"/>
        <end position="57"/>
    </location>
</feature>
<dbReference type="InterPro" id="IPR000522">
    <property type="entry name" value="ABC_transptr_permease_BtuC"/>
</dbReference>
<feature type="transmembrane region" description="Helical" evidence="8">
    <location>
        <begin position="178"/>
        <end position="199"/>
    </location>
</feature>
<dbReference type="CDD" id="cd06550">
    <property type="entry name" value="TM_ABC_iron-siderophores_like"/>
    <property type="match status" value="1"/>
</dbReference>
<evidence type="ECO:0000256" key="7">
    <source>
        <dbReference type="ARBA" id="ARBA00023136"/>
    </source>
</evidence>
<accession>A0A652YT24</accession>
<protein>
    <submittedName>
        <fullName evidence="9">Iron complex transport system permease protein</fullName>
    </submittedName>
</protein>
<comment type="subcellular location">
    <subcellularLocation>
        <location evidence="1">Cell membrane</location>
        <topology evidence="1">Multi-pass membrane protein</topology>
    </subcellularLocation>
</comment>
<evidence type="ECO:0000256" key="1">
    <source>
        <dbReference type="ARBA" id="ARBA00004651"/>
    </source>
</evidence>
<comment type="similarity">
    <text evidence="2">Belongs to the binding-protein-dependent transport system permease family. FecCD subfamily.</text>
</comment>
<feature type="transmembrane region" description="Helical" evidence="8">
    <location>
        <begin position="338"/>
        <end position="355"/>
    </location>
</feature>
<dbReference type="EMBL" id="VNIQ01000002">
    <property type="protein sequence ID" value="TYQ06190.1"/>
    <property type="molecule type" value="Genomic_DNA"/>
</dbReference>
<dbReference type="FunFam" id="1.10.3470.10:FF:000001">
    <property type="entry name" value="Vitamin B12 ABC transporter permease BtuC"/>
    <property type="match status" value="1"/>
</dbReference>
<evidence type="ECO:0000256" key="5">
    <source>
        <dbReference type="ARBA" id="ARBA00022692"/>
    </source>
</evidence>